<accession>A5BCU8</accession>
<name>A5BCU8_VITVI</name>
<dbReference type="AlphaFoldDB" id="A5BCU8"/>
<protein>
    <submittedName>
        <fullName evidence="1">Uncharacterized protein</fullName>
    </submittedName>
</protein>
<gene>
    <name evidence="1" type="ORF">VITISV_009525</name>
</gene>
<organism evidence="1">
    <name type="scientific">Vitis vinifera</name>
    <name type="common">Grape</name>
    <dbReference type="NCBI Taxonomy" id="29760"/>
    <lineage>
        <taxon>Eukaryota</taxon>
        <taxon>Viridiplantae</taxon>
        <taxon>Streptophyta</taxon>
        <taxon>Embryophyta</taxon>
        <taxon>Tracheophyta</taxon>
        <taxon>Spermatophyta</taxon>
        <taxon>Magnoliopsida</taxon>
        <taxon>eudicotyledons</taxon>
        <taxon>Gunneridae</taxon>
        <taxon>Pentapetalae</taxon>
        <taxon>rosids</taxon>
        <taxon>Vitales</taxon>
        <taxon>Vitaceae</taxon>
        <taxon>Viteae</taxon>
        <taxon>Vitis</taxon>
    </lineage>
</organism>
<reference evidence="1" key="1">
    <citation type="journal article" date="2007" name="PLoS ONE">
        <title>The first genome sequence of an elite grapevine cultivar (Pinot noir Vitis vinifera L.): coping with a highly heterozygous genome.</title>
        <authorList>
            <person name="Velasco R."/>
            <person name="Zharkikh A."/>
            <person name="Troggio M."/>
            <person name="Cartwright D.A."/>
            <person name="Cestaro A."/>
            <person name="Pruss D."/>
            <person name="Pindo M."/>
            <person name="FitzGerald L.M."/>
            <person name="Vezzulli S."/>
            <person name="Reid J."/>
            <person name="Malacarne G."/>
            <person name="Iliev D."/>
            <person name="Coppola G."/>
            <person name="Wardell B."/>
            <person name="Micheletti D."/>
            <person name="Macalma T."/>
            <person name="Facci M."/>
            <person name="Mitchell J.T."/>
            <person name="Perazzolli M."/>
            <person name="Eldredge G."/>
            <person name="Gatto P."/>
            <person name="Oyzerski R."/>
            <person name="Moretto M."/>
            <person name="Gutin N."/>
            <person name="Stefanini M."/>
            <person name="Chen Y."/>
            <person name="Segala C."/>
            <person name="Davenport C."/>
            <person name="Dematte L."/>
            <person name="Mraz A."/>
            <person name="Battilana J."/>
            <person name="Stormo K."/>
            <person name="Costa F."/>
            <person name="Tao Q."/>
            <person name="Si-Ammour A."/>
            <person name="Harkins T."/>
            <person name="Lackey A."/>
            <person name="Perbost C."/>
            <person name="Taillon B."/>
            <person name="Stella A."/>
            <person name="Solovyev V."/>
            <person name="Fawcett J.A."/>
            <person name="Sterck L."/>
            <person name="Vandepoele K."/>
            <person name="Grando S.M."/>
            <person name="Toppo S."/>
            <person name="Moser C."/>
            <person name="Lanchbury J."/>
            <person name="Bogden R."/>
            <person name="Skolnick M."/>
            <person name="Sgaramella V."/>
            <person name="Bhatnagar S.K."/>
            <person name="Fontana P."/>
            <person name="Gutin A."/>
            <person name="Van de Peer Y."/>
            <person name="Salamini F."/>
            <person name="Viola R."/>
        </authorList>
    </citation>
    <scope>NUCLEOTIDE SEQUENCE</scope>
</reference>
<dbReference type="EMBL" id="AM454849">
    <property type="protein sequence ID" value="CAN70018.1"/>
    <property type="molecule type" value="Genomic_DNA"/>
</dbReference>
<proteinExistence type="predicted"/>
<sequence length="176" mass="19920">MTKDVRTGRPDTPSEGSGTWVFFIRTTYPDTICYRPGCDDRECRVLLLERVRIGEHATIPPGCVTSGILLRRHSTRMSHIRNSSPPPFHPNILHSTLDAGWERRAFQLPRSDISGSSESAYPESFAAILNSAAVKDHLEWQVLGERYEPLQDASVRGMIRTHLVYQLIHVQLVLLD</sequence>
<evidence type="ECO:0000313" key="1">
    <source>
        <dbReference type="EMBL" id="CAN70018.1"/>
    </source>
</evidence>